<reference evidence="2 3" key="1">
    <citation type="submission" date="2017-06" db="EMBL/GenBank/DDBJ databases">
        <title>Ensifer strains isolated from leguminous trees and herbs display diverse denitrification phenotypes with some acting as strong N2O sinks.</title>
        <authorList>
            <person name="Woliy K."/>
            <person name="Mania D."/>
            <person name="Bakken L.R."/>
            <person name="Frostegard A."/>
        </authorList>
    </citation>
    <scope>NUCLEOTIDE SEQUENCE [LARGE SCALE GENOMIC DNA]</scope>
    <source>
        <strain evidence="2 3">AC50a</strain>
    </source>
</reference>
<dbReference type="Proteomes" id="UP000231987">
    <property type="component" value="Unassembled WGS sequence"/>
</dbReference>
<keyword evidence="2" id="KW-0808">Transferase</keyword>
<comment type="caution">
    <text evidence="2">The sequence shown here is derived from an EMBL/GenBank/DDBJ whole genome shotgun (WGS) entry which is preliminary data.</text>
</comment>
<accession>A0A2J0YSU1</accession>
<name>A0A2J0YSU1_RHIML</name>
<evidence type="ECO:0000256" key="1">
    <source>
        <dbReference type="ARBA" id="ARBA00004751"/>
    </source>
</evidence>
<dbReference type="Pfam" id="PF00285">
    <property type="entry name" value="Citrate_synt"/>
    <property type="match status" value="1"/>
</dbReference>
<dbReference type="PANTHER" id="PTHR42871:SF1">
    <property type="entry name" value="CITRATE SYNTHASE"/>
    <property type="match status" value="1"/>
</dbReference>
<dbReference type="InterPro" id="IPR036969">
    <property type="entry name" value="Citrate_synthase_sf"/>
</dbReference>
<evidence type="ECO:0000313" key="2">
    <source>
        <dbReference type="EMBL" id="PJR08443.1"/>
    </source>
</evidence>
<protein>
    <submittedName>
        <fullName evidence="2">Citrate (Si)-synthase</fullName>
        <ecNumber evidence="2">2.3.3.1</ecNumber>
    </submittedName>
</protein>
<feature type="non-terminal residue" evidence="2">
    <location>
        <position position="81"/>
    </location>
</feature>
<dbReference type="EC" id="2.3.3.1" evidence="2"/>
<gene>
    <name evidence="2" type="primary">gltA</name>
    <name evidence="2" type="ORF">CEJ86_33035</name>
</gene>
<proteinExistence type="predicted"/>
<comment type="pathway">
    <text evidence="1">Carbohydrate metabolism; tricarboxylic acid cycle; isocitrate from oxaloacetate: step 1/2.</text>
</comment>
<sequence>MHKKNALVAVDGQSAELNLRSGTIGPYVVDIGSLYKQTKMFTYDPGFTSTASCESKITYIDGDEGVLLHRGFPIEQLAEHG</sequence>
<dbReference type="SUPFAM" id="SSF48256">
    <property type="entry name" value="Citrate synthase"/>
    <property type="match status" value="1"/>
</dbReference>
<dbReference type="InterPro" id="IPR016142">
    <property type="entry name" value="Citrate_synth-like_lrg_a-sub"/>
</dbReference>
<evidence type="ECO:0000313" key="3">
    <source>
        <dbReference type="Proteomes" id="UP000231987"/>
    </source>
</evidence>
<keyword evidence="2" id="KW-0012">Acyltransferase</keyword>
<dbReference type="EMBL" id="NJGD01000045">
    <property type="protein sequence ID" value="PJR08443.1"/>
    <property type="molecule type" value="Genomic_DNA"/>
</dbReference>
<dbReference type="GO" id="GO:0036440">
    <property type="term" value="F:citrate synthase activity"/>
    <property type="evidence" value="ECO:0007669"/>
    <property type="project" value="UniProtKB-EC"/>
</dbReference>
<dbReference type="AlphaFoldDB" id="A0A2J0YSU1"/>
<organism evidence="2 3">
    <name type="scientific">Rhizobium meliloti</name>
    <name type="common">Ensifer meliloti</name>
    <name type="synonym">Sinorhizobium meliloti</name>
    <dbReference type="NCBI Taxonomy" id="382"/>
    <lineage>
        <taxon>Bacteria</taxon>
        <taxon>Pseudomonadati</taxon>
        <taxon>Pseudomonadota</taxon>
        <taxon>Alphaproteobacteria</taxon>
        <taxon>Hyphomicrobiales</taxon>
        <taxon>Rhizobiaceae</taxon>
        <taxon>Sinorhizobium/Ensifer group</taxon>
        <taxon>Sinorhizobium</taxon>
    </lineage>
</organism>
<dbReference type="RefSeq" id="WP_272939066.1">
    <property type="nucleotide sequence ID" value="NZ_NJGD01000045.1"/>
</dbReference>
<dbReference type="Gene3D" id="2.20.28.60">
    <property type="match status" value="1"/>
</dbReference>
<dbReference type="InterPro" id="IPR002020">
    <property type="entry name" value="Citrate_synthase"/>
</dbReference>
<dbReference type="Gene3D" id="1.10.580.10">
    <property type="entry name" value="Citrate Synthase, domain 1"/>
    <property type="match status" value="1"/>
</dbReference>
<dbReference type="PANTHER" id="PTHR42871">
    <property type="entry name" value="CITRATE SYNTHASE"/>
    <property type="match status" value="1"/>
</dbReference>